<evidence type="ECO:0000313" key="3">
    <source>
        <dbReference type="Proteomes" id="UP000237983"/>
    </source>
</evidence>
<dbReference type="RefSeq" id="WP_106211900.1">
    <property type="nucleotide sequence ID" value="NZ_PVTL01000004.1"/>
</dbReference>
<evidence type="ECO:0000313" key="2">
    <source>
        <dbReference type="EMBL" id="PRY68436.1"/>
    </source>
</evidence>
<organism evidence="2 3">
    <name type="scientific">Glaciihabitans tibetensis</name>
    <dbReference type="NCBI Taxonomy" id="1266600"/>
    <lineage>
        <taxon>Bacteria</taxon>
        <taxon>Bacillati</taxon>
        <taxon>Actinomycetota</taxon>
        <taxon>Actinomycetes</taxon>
        <taxon>Micrococcales</taxon>
        <taxon>Microbacteriaceae</taxon>
        <taxon>Glaciihabitans</taxon>
    </lineage>
</organism>
<keyword evidence="1" id="KW-0812">Transmembrane</keyword>
<keyword evidence="3" id="KW-1185">Reference proteome</keyword>
<name>A0A2T0VE25_9MICO</name>
<sequence length="185" mass="19055">MSERNTFIRSLHDIGLAAWFGGTLMGAVGLNGGAATAKDPSERLAVASAGWAKWAPVQLGALAIHGIGGAGLIFANKSRLLSQPESRTNTIVKLGLTVAAAGTSLYSGILGARIAKHAEEGAHGVTEPSAASSDELESAQTQQKLLQWVTPAITLVLIVLAAQQGEQQRPVAGLLASKIRDITGK</sequence>
<accession>A0A2T0VE25</accession>
<keyword evidence="1" id="KW-1133">Transmembrane helix</keyword>
<dbReference type="OrthoDB" id="5181921at2"/>
<feature type="transmembrane region" description="Helical" evidence="1">
    <location>
        <begin position="54"/>
        <end position="74"/>
    </location>
</feature>
<feature type="transmembrane region" description="Helical" evidence="1">
    <location>
        <begin position="12"/>
        <end position="34"/>
    </location>
</feature>
<dbReference type="AlphaFoldDB" id="A0A2T0VE25"/>
<proteinExistence type="predicted"/>
<comment type="caution">
    <text evidence="2">The sequence shown here is derived from an EMBL/GenBank/DDBJ whole genome shotgun (WGS) entry which is preliminary data.</text>
</comment>
<reference evidence="2 3" key="1">
    <citation type="submission" date="2018-03" db="EMBL/GenBank/DDBJ databases">
        <title>Genomic Encyclopedia of Type Strains, Phase III (KMG-III): the genomes of soil and plant-associated and newly described type strains.</title>
        <authorList>
            <person name="Whitman W."/>
        </authorList>
    </citation>
    <scope>NUCLEOTIDE SEQUENCE [LARGE SCALE GENOMIC DNA]</scope>
    <source>
        <strain evidence="2 3">CGMCC 1.12484</strain>
    </source>
</reference>
<dbReference type="Proteomes" id="UP000237983">
    <property type="component" value="Unassembled WGS sequence"/>
</dbReference>
<dbReference type="EMBL" id="PVTL01000004">
    <property type="protein sequence ID" value="PRY68436.1"/>
    <property type="molecule type" value="Genomic_DNA"/>
</dbReference>
<evidence type="ECO:0000256" key="1">
    <source>
        <dbReference type="SAM" id="Phobius"/>
    </source>
</evidence>
<gene>
    <name evidence="2" type="ORF">B0I08_104138</name>
</gene>
<keyword evidence="1" id="KW-0472">Membrane</keyword>
<protein>
    <submittedName>
        <fullName evidence="2">Uncharacterized protein</fullName>
    </submittedName>
</protein>
<feature type="transmembrane region" description="Helical" evidence="1">
    <location>
        <begin position="94"/>
        <end position="115"/>
    </location>
</feature>